<keyword evidence="2" id="KW-0812">Transmembrane</keyword>
<feature type="compositionally biased region" description="Polar residues" evidence="1">
    <location>
        <begin position="440"/>
        <end position="454"/>
    </location>
</feature>
<keyword evidence="2" id="KW-0472">Membrane</keyword>
<dbReference type="GO" id="GO:0035091">
    <property type="term" value="F:phosphatidylinositol binding"/>
    <property type="evidence" value="ECO:0007669"/>
    <property type="project" value="InterPro"/>
</dbReference>
<dbReference type="InParanoid" id="I7LTL9"/>
<feature type="compositionally biased region" description="Polar residues" evidence="1">
    <location>
        <begin position="594"/>
        <end position="603"/>
    </location>
</feature>
<accession>I7LTL9</accession>
<feature type="compositionally biased region" description="Polar residues" evidence="1">
    <location>
        <begin position="548"/>
        <end position="574"/>
    </location>
</feature>
<feature type="transmembrane region" description="Helical" evidence="2">
    <location>
        <begin position="69"/>
        <end position="87"/>
    </location>
</feature>
<dbReference type="AlphaFoldDB" id="I7LTL9"/>
<feature type="region of interest" description="Disordered" evidence="1">
    <location>
        <begin position="540"/>
        <end position="624"/>
    </location>
</feature>
<feature type="compositionally biased region" description="Polar residues" evidence="1">
    <location>
        <begin position="464"/>
        <end position="484"/>
    </location>
</feature>
<evidence type="ECO:0000313" key="4">
    <source>
        <dbReference type="EMBL" id="EAR85488.3"/>
    </source>
</evidence>
<dbReference type="KEGG" id="tet:TTHERM_00442380"/>
<reference evidence="5" key="1">
    <citation type="journal article" date="2006" name="PLoS Biol.">
        <title>Macronuclear genome sequence of the ciliate Tetrahymena thermophila, a model eukaryote.</title>
        <authorList>
            <person name="Eisen J.A."/>
            <person name="Coyne R.S."/>
            <person name="Wu M."/>
            <person name="Wu D."/>
            <person name="Thiagarajan M."/>
            <person name="Wortman J.R."/>
            <person name="Badger J.H."/>
            <person name="Ren Q."/>
            <person name="Amedeo P."/>
            <person name="Jones K.M."/>
            <person name="Tallon L.J."/>
            <person name="Delcher A.L."/>
            <person name="Salzberg S.L."/>
            <person name="Silva J.C."/>
            <person name="Haas B.J."/>
            <person name="Majoros W.H."/>
            <person name="Farzad M."/>
            <person name="Carlton J.M."/>
            <person name="Smith R.K. Jr."/>
            <person name="Garg J."/>
            <person name="Pearlman R.E."/>
            <person name="Karrer K.M."/>
            <person name="Sun L."/>
            <person name="Manning G."/>
            <person name="Elde N.C."/>
            <person name="Turkewitz A.P."/>
            <person name="Asai D.J."/>
            <person name="Wilkes D.E."/>
            <person name="Wang Y."/>
            <person name="Cai H."/>
            <person name="Collins K."/>
            <person name="Stewart B.A."/>
            <person name="Lee S.R."/>
            <person name="Wilamowska K."/>
            <person name="Weinberg Z."/>
            <person name="Ruzzo W.L."/>
            <person name="Wloga D."/>
            <person name="Gaertig J."/>
            <person name="Frankel J."/>
            <person name="Tsao C.-C."/>
            <person name="Gorovsky M.A."/>
            <person name="Keeling P.J."/>
            <person name="Waller R.F."/>
            <person name="Patron N.J."/>
            <person name="Cherry J.M."/>
            <person name="Stover N.A."/>
            <person name="Krieger C.J."/>
            <person name="del Toro C."/>
            <person name="Ryder H.F."/>
            <person name="Williamson S.C."/>
            <person name="Barbeau R.A."/>
            <person name="Hamilton E.P."/>
            <person name="Orias E."/>
        </authorList>
    </citation>
    <scope>NUCLEOTIDE SEQUENCE [LARGE SCALE GENOMIC DNA]</scope>
    <source>
        <strain evidence="5">SB210</strain>
    </source>
</reference>
<keyword evidence="2" id="KW-1133">Transmembrane helix</keyword>
<feature type="domain" description="PX" evidence="3">
    <location>
        <begin position="684"/>
        <end position="795"/>
    </location>
</feature>
<feature type="transmembrane region" description="Helical" evidence="2">
    <location>
        <begin position="157"/>
        <end position="176"/>
    </location>
</feature>
<evidence type="ECO:0000256" key="1">
    <source>
        <dbReference type="SAM" id="MobiDB-lite"/>
    </source>
</evidence>
<evidence type="ECO:0000313" key="5">
    <source>
        <dbReference type="Proteomes" id="UP000009168"/>
    </source>
</evidence>
<dbReference type="RefSeq" id="XP_001033151.3">
    <property type="nucleotide sequence ID" value="XM_001033151.3"/>
</dbReference>
<gene>
    <name evidence="4" type="ORF">TTHERM_00442380</name>
</gene>
<dbReference type="Proteomes" id="UP000009168">
    <property type="component" value="Unassembled WGS sequence"/>
</dbReference>
<protein>
    <submittedName>
        <fullName evidence="4">PX domain protein</fullName>
    </submittedName>
</protein>
<feature type="transmembrane region" description="Helical" evidence="2">
    <location>
        <begin position="18"/>
        <end position="35"/>
    </location>
</feature>
<proteinExistence type="predicted"/>
<dbReference type="GeneID" id="7830665"/>
<dbReference type="Pfam" id="PF00787">
    <property type="entry name" value="PX"/>
    <property type="match status" value="2"/>
</dbReference>
<evidence type="ECO:0000256" key="2">
    <source>
        <dbReference type="SAM" id="Phobius"/>
    </source>
</evidence>
<organism evidence="4 5">
    <name type="scientific">Tetrahymena thermophila (strain SB210)</name>
    <dbReference type="NCBI Taxonomy" id="312017"/>
    <lineage>
        <taxon>Eukaryota</taxon>
        <taxon>Sar</taxon>
        <taxon>Alveolata</taxon>
        <taxon>Ciliophora</taxon>
        <taxon>Intramacronucleata</taxon>
        <taxon>Oligohymenophorea</taxon>
        <taxon>Hymenostomatida</taxon>
        <taxon>Tetrahymenina</taxon>
        <taxon>Tetrahymenidae</taxon>
        <taxon>Tetrahymena</taxon>
    </lineage>
</organism>
<feature type="transmembrane region" description="Helical" evidence="2">
    <location>
        <begin position="93"/>
        <end position="114"/>
    </location>
</feature>
<feature type="transmembrane region" description="Helical" evidence="2">
    <location>
        <begin position="126"/>
        <end position="145"/>
    </location>
</feature>
<dbReference type="InterPro" id="IPR036871">
    <property type="entry name" value="PX_dom_sf"/>
</dbReference>
<dbReference type="Gene3D" id="3.30.1520.10">
    <property type="entry name" value="Phox-like domain"/>
    <property type="match status" value="2"/>
</dbReference>
<keyword evidence="5" id="KW-1185">Reference proteome</keyword>
<dbReference type="EMBL" id="GG662665">
    <property type="protein sequence ID" value="EAR85488.3"/>
    <property type="molecule type" value="Genomic_DNA"/>
</dbReference>
<feature type="region of interest" description="Disordered" evidence="1">
    <location>
        <begin position="430"/>
        <end position="484"/>
    </location>
</feature>
<evidence type="ECO:0000259" key="3">
    <source>
        <dbReference type="PROSITE" id="PS50195"/>
    </source>
</evidence>
<dbReference type="PROSITE" id="PS50195">
    <property type="entry name" value="PX"/>
    <property type="match status" value="1"/>
</dbReference>
<dbReference type="InterPro" id="IPR001683">
    <property type="entry name" value="PX_dom"/>
</dbReference>
<dbReference type="SUPFAM" id="SSF64268">
    <property type="entry name" value="PX domain"/>
    <property type="match status" value="2"/>
</dbReference>
<name>I7LTL9_TETTS</name>
<dbReference type="CDD" id="cd06093">
    <property type="entry name" value="PX_domain"/>
    <property type="match status" value="1"/>
</dbReference>
<sequence>MEYCQQNLPTSACISMNVMAYAPAVIYLISSILITKKKSFIFQMKSKQEYEENLSIIERSSFTRMVKQILTLINCMVCCVFIAIYVQEPTISIIVLAFYSIQTAIYILCVFLMSAEYKRQGKTSKILILNYALNFLFQAGVGVLFQLEHSIDTHCFGLLIILQVTSFISILSLVFLRNDFTKEAIQIQINIMKQVENRQQIITNNLLEQPVDQESISIKSQKVATQNITATSINSKQQFSDTHSFKDLNIADNSNSSQYDQVSMKRQTSALNTSTRSDGQDIRDILNARCTPSFSQHVNYSTFSNQEEEPKTYLYAYRDIKVVGYKAKNQHMQFVIEYFRGIKKLRTYRTHRDFKHLNKKMSEELFRSSLSLPLLPQRIQKTGTLDKNFMNDKVVKYNRFLNYIEYNKIESKEFTNFLLPITELAVYAPPSEKREEDSESFISNQSPPENMSRTDSIKNDEKTQNTNMPVSPSQFSRQRVSSDASFRGKSNTIYIINEDKADSLQASKESETQQKEVSSSIQEKQFLLIENNIEDFAKKEVGKESKESTLSNSTQASLQTQRLRSSTIQNNSNKSQDKCVAEQSGQRKAHEESLFTQSEQASFDSGYDQEERQGSTHSDGQEYGSILQNNTSKQRISLRGNTLLSNSQIETQPKSKNTNAQRDEAFSFSQQNESAENVFKKQNTGVSDELKIIINQHKEINGKTFYEILFFKNGKQLHNIDKRYNDFKEFHLTMKSQLKKSNLVNLLPQLPYKPKNSQNLVDFRKQNLAKYLTELKNIPVISNSELFQNFTEISI</sequence>